<dbReference type="Gramene" id="TraesNOR4A03G02042160.1">
    <property type="protein sequence ID" value="TraesNOR4A03G02042160.1.CDS1"/>
    <property type="gene ID" value="TraesNOR4A03G02042160"/>
</dbReference>
<dbReference type="SMR" id="A0A3B6HR57"/>
<keyword evidence="1" id="KW-0175">Coiled coil</keyword>
<dbReference type="Gramene" id="TraesSYM4A03G02040890.1">
    <property type="protein sequence ID" value="TraesSYM4A03G02040890.1.CDS1"/>
    <property type="gene ID" value="TraesSYM4A03G02040890"/>
</dbReference>
<dbReference type="Gramene" id="TraesCS4A03G0067700.1">
    <property type="protein sequence ID" value="TraesCS4A03G0067700.1.CDS1"/>
    <property type="gene ID" value="TraesCS4A03G0067700"/>
</dbReference>
<dbReference type="Gramene" id="TraesCS4A02G035600.1">
    <property type="protein sequence ID" value="TraesCS4A02G035600.1.cds1"/>
    <property type="gene ID" value="TraesCS4A02G035600"/>
</dbReference>
<dbReference type="Gramene" id="TraesCAD_scaffold_094091_01G000100.1">
    <property type="protein sequence ID" value="TraesCAD_scaffold_094091_01G000100.1"/>
    <property type="gene ID" value="TraesCAD_scaffold_094091_01G000100"/>
</dbReference>
<dbReference type="EnsemblPlants" id="TraesCS4A02G035600.1">
    <property type="protein sequence ID" value="TraesCS4A02G035600.1.cds1"/>
    <property type="gene ID" value="TraesCS4A02G035600"/>
</dbReference>
<dbReference type="Gramene" id="TraesJUL4A03G02034070.1">
    <property type="protein sequence ID" value="TraesJUL4A03G02034070.1.CDS1"/>
    <property type="gene ID" value="TraesJUL4A03G02034070"/>
</dbReference>
<dbReference type="Proteomes" id="UP000019116">
    <property type="component" value="Chromosome 4A"/>
</dbReference>
<dbReference type="Gramene" id="TraesRN4A0100071100.1">
    <property type="protein sequence ID" value="TraesRN4A0100071100.1"/>
    <property type="gene ID" value="TraesRN4A0100071100"/>
</dbReference>
<dbReference type="Gramene" id="TraesARI4A03G02050960.1">
    <property type="protein sequence ID" value="TraesARI4A03G02050960.1.CDS1"/>
    <property type="gene ID" value="TraesARI4A03G02050960"/>
</dbReference>
<reference evidence="3" key="1">
    <citation type="submission" date="2018-08" db="EMBL/GenBank/DDBJ databases">
        <authorList>
            <person name="Rossello M."/>
        </authorList>
    </citation>
    <scope>NUCLEOTIDE SEQUENCE [LARGE SCALE GENOMIC DNA]</scope>
    <source>
        <strain evidence="3">cv. Chinese Spring</strain>
    </source>
</reference>
<proteinExistence type="predicted"/>
<dbReference type="Gramene" id="TraesLAC4A03G01968880.1">
    <property type="protein sequence ID" value="TraesLAC4A03G01968880.1.CDS1"/>
    <property type="gene ID" value="TraesLAC4A03G01968880"/>
</dbReference>
<organism evidence="3">
    <name type="scientific">Triticum aestivum</name>
    <name type="common">Wheat</name>
    <dbReference type="NCBI Taxonomy" id="4565"/>
    <lineage>
        <taxon>Eukaryota</taxon>
        <taxon>Viridiplantae</taxon>
        <taxon>Streptophyta</taxon>
        <taxon>Embryophyta</taxon>
        <taxon>Tracheophyta</taxon>
        <taxon>Spermatophyta</taxon>
        <taxon>Magnoliopsida</taxon>
        <taxon>Liliopsida</taxon>
        <taxon>Poales</taxon>
        <taxon>Poaceae</taxon>
        <taxon>BOP clade</taxon>
        <taxon>Pooideae</taxon>
        <taxon>Triticodae</taxon>
        <taxon>Triticeae</taxon>
        <taxon>Triticinae</taxon>
        <taxon>Triticum</taxon>
    </lineage>
</organism>
<evidence type="ECO:0000256" key="1">
    <source>
        <dbReference type="SAM" id="Coils"/>
    </source>
</evidence>
<name>A0A3B6HR57_WHEAT</name>
<protein>
    <submittedName>
        <fullName evidence="3">Uncharacterized protein</fullName>
    </submittedName>
</protein>
<dbReference type="Gramene" id="TraesMAC4A03G02014800.1">
    <property type="protein sequence ID" value="TraesMAC4A03G02014800.1.CDS1"/>
    <property type="gene ID" value="TraesMAC4A03G02014800"/>
</dbReference>
<dbReference type="Gramene" id="TraesROB_scaffold_067244_01G000100.1">
    <property type="protein sequence ID" value="TraesROB_scaffold_067244_01G000100.1"/>
    <property type="gene ID" value="TraesROB_scaffold_067244_01G000100"/>
</dbReference>
<dbReference type="AlphaFoldDB" id="A0A3B6HR57"/>
<sequence length="122" mass="14279">MPKRGRRSGVGKVEYEAKKVRIALLQEEVARLEREIVVEKQRAKETNERFEKAKEESVGTVSRYLFMNIEDLNHEECKEYYQELMRINQEIANRLSFESTGSSMPTPQLHVSSVESQTKEEK</sequence>
<dbReference type="Gramene" id="TraesWEE_scaffold_026691_01G000100.1">
    <property type="protein sequence ID" value="TraesWEE_scaffold_026691_01G000100.1"/>
    <property type="gene ID" value="TraesWEE_scaffold_026691_01G000100"/>
</dbReference>
<dbReference type="Gramene" id="TraesJAG4A03G02022410.1">
    <property type="protein sequence ID" value="TraesJAG4A03G02022410.1.CDS1"/>
    <property type="gene ID" value="TraesJAG4A03G02022410"/>
</dbReference>
<feature type="compositionally biased region" description="Polar residues" evidence="2">
    <location>
        <begin position="98"/>
        <end position="116"/>
    </location>
</feature>
<evidence type="ECO:0000313" key="3">
    <source>
        <dbReference type="EnsemblPlants" id="TraesCS4A02G035600.1.cds1"/>
    </source>
</evidence>
<reference evidence="3" key="2">
    <citation type="submission" date="2018-10" db="UniProtKB">
        <authorList>
            <consortium name="EnsemblPlants"/>
        </authorList>
    </citation>
    <scope>IDENTIFICATION</scope>
</reference>
<accession>A0A3B6HR57</accession>
<feature type="region of interest" description="Disordered" evidence="2">
    <location>
        <begin position="98"/>
        <end position="122"/>
    </location>
</feature>
<dbReference type="Gramene" id="TraesSTA4A03G02011390.1">
    <property type="protein sequence ID" value="TraesSTA4A03G02011390.1.CDS1"/>
    <property type="gene ID" value="TraesSTA4A03G02011390"/>
</dbReference>
<evidence type="ECO:0000256" key="2">
    <source>
        <dbReference type="SAM" id="MobiDB-lite"/>
    </source>
</evidence>
<feature type="coiled-coil region" evidence="1">
    <location>
        <begin position="15"/>
        <end position="56"/>
    </location>
</feature>
<keyword evidence="4" id="KW-1185">Reference proteome</keyword>
<dbReference type="Gramene" id="TraesCLE_scaffold_030954_01G000100.1">
    <property type="protein sequence ID" value="TraesCLE_scaffold_030954_01G000100.1"/>
    <property type="gene ID" value="TraesCLE_scaffold_030954_01G000100"/>
</dbReference>
<dbReference type="Gramene" id="TraesLDM4A03G02014130.1">
    <property type="protein sequence ID" value="TraesLDM4A03G02014130.1.CDS1"/>
    <property type="gene ID" value="TraesLDM4A03G02014130"/>
</dbReference>
<evidence type="ECO:0000313" key="4">
    <source>
        <dbReference type="Proteomes" id="UP000019116"/>
    </source>
</evidence>
<dbReference type="Gramene" id="TraesPARA_EIv1.0_1299490.1">
    <property type="protein sequence ID" value="TraesPARA_EIv1.0_1299490.1.CDS1"/>
    <property type="gene ID" value="TraesPARA_EIv1.0_1299490"/>
</dbReference>